<dbReference type="OrthoDB" id="280207at2"/>
<sequence>MTDGEQEATTEGVWAIVANIKKEHPYGPGGVETRIGTRQFRGGTKVYIAGCFPGTCDAVVAIGLHRKSRRFITCAVDVRYVENFRVKLVYHPSVIERIKQDESCWIRTKEEAEKWAAAFPEWQRLWEEKASE</sequence>
<reference evidence="1 2" key="1">
    <citation type="submission" date="2019-08" db="EMBL/GenBank/DDBJ databases">
        <title>Deep-cultivation of Planctomycetes and their phenomic and genomic characterization uncovers novel biology.</title>
        <authorList>
            <person name="Wiegand S."/>
            <person name="Jogler M."/>
            <person name="Boedeker C."/>
            <person name="Pinto D."/>
            <person name="Vollmers J."/>
            <person name="Rivas-Marin E."/>
            <person name="Kohn T."/>
            <person name="Peeters S.H."/>
            <person name="Heuer A."/>
            <person name="Rast P."/>
            <person name="Oberbeckmann S."/>
            <person name="Bunk B."/>
            <person name="Jeske O."/>
            <person name="Meyerdierks A."/>
            <person name="Storesund J.E."/>
            <person name="Kallscheuer N."/>
            <person name="Luecker S."/>
            <person name="Lage O.M."/>
            <person name="Pohl T."/>
            <person name="Merkel B.J."/>
            <person name="Hornburger P."/>
            <person name="Mueller R.-W."/>
            <person name="Bruemmer F."/>
            <person name="Labrenz M."/>
            <person name="Spormann A.M."/>
            <person name="Op den Camp H."/>
            <person name="Overmann J."/>
            <person name="Amann R."/>
            <person name="Jetten M.S.M."/>
            <person name="Mascher T."/>
            <person name="Medema M.H."/>
            <person name="Devos D.P."/>
            <person name="Kaster A.-K."/>
            <person name="Ovreas L."/>
            <person name="Rohde M."/>
            <person name="Galperin M.Y."/>
            <person name="Jogler C."/>
        </authorList>
    </citation>
    <scope>NUCLEOTIDE SEQUENCE [LARGE SCALE GENOMIC DNA]</scope>
    <source>
        <strain evidence="1 2">OJF2</strain>
    </source>
</reference>
<evidence type="ECO:0000313" key="1">
    <source>
        <dbReference type="EMBL" id="QEH34513.1"/>
    </source>
</evidence>
<keyword evidence="2" id="KW-1185">Reference proteome</keyword>
<dbReference type="KEGG" id="agv:OJF2_30530"/>
<organism evidence="1 2">
    <name type="scientific">Aquisphaera giovannonii</name>
    <dbReference type="NCBI Taxonomy" id="406548"/>
    <lineage>
        <taxon>Bacteria</taxon>
        <taxon>Pseudomonadati</taxon>
        <taxon>Planctomycetota</taxon>
        <taxon>Planctomycetia</taxon>
        <taxon>Isosphaerales</taxon>
        <taxon>Isosphaeraceae</taxon>
        <taxon>Aquisphaera</taxon>
    </lineage>
</organism>
<accession>A0A5B9W1T8</accession>
<gene>
    <name evidence="1" type="ORF">OJF2_30530</name>
</gene>
<dbReference type="RefSeq" id="WP_148594429.1">
    <property type="nucleotide sequence ID" value="NZ_CP042997.1"/>
</dbReference>
<dbReference type="AlphaFoldDB" id="A0A5B9W1T8"/>
<proteinExistence type="predicted"/>
<evidence type="ECO:0000313" key="2">
    <source>
        <dbReference type="Proteomes" id="UP000324233"/>
    </source>
</evidence>
<dbReference type="Proteomes" id="UP000324233">
    <property type="component" value="Chromosome"/>
</dbReference>
<dbReference type="EMBL" id="CP042997">
    <property type="protein sequence ID" value="QEH34513.1"/>
    <property type="molecule type" value="Genomic_DNA"/>
</dbReference>
<name>A0A5B9W1T8_9BACT</name>
<protein>
    <submittedName>
        <fullName evidence="1">Uncharacterized protein</fullName>
    </submittedName>
</protein>